<dbReference type="Proteomes" id="UP000631576">
    <property type="component" value="Unassembled WGS sequence"/>
</dbReference>
<evidence type="ECO:0008006" key="3">
    <source>
        <dbReference type="Google" id="ProtNLM"/>
    </source>
</evidence>
<protein>
    <recommendedName>
        <fullName evidence="3">Polya polymerase</fullName>
    </recommendedName>
</protein>
<comment type="caution">
    <text evidence="1">The sequence shown here is derived from an EMBL/GenBank/DDBJ whole genome shotgun (WGS) entry which is preliminary data.</text>
</comment>
<evidence type="ECO:0000313" key="1">
    <source>
        <dbReference type="EMBL" id="MBC5682681.1"/>
    </source>
</evidence>
<proteinExistence type="predicted"/>
<dbReference type="EMBL" id="JACOPE010000001">
    <property type="protein sequence ID" value="MBC5682681.1"/>
    <property type="molecule type" value="Genomic_DNA"/>
</dbReference>
<gene>
    <name evidence="1" type="ORF">H8S40_03690</name>
</gene>
<accession>A0ABR7G7G0</accession>
<sequence length="79" mass="9160">MEYVFPFKNTINLKTFLEDVTKCEQEVLFESTEGDKLALKSSLSRFILYSVCNQPELLEGAVIRCNCDNDRKLLAPYFE</sequence>
<name>A0ABR7G7G0_9FIRM</name>
<keyword evidence="2" id="KW-1185">Reference proteome</keyword>
<dbReference type="RefSeq" id="WP_117991520.1">
    <property type="nucleotide sequence ID" value="NZ_JACOPE010000001.1"/>
</dbReference>
<reference evidence="1 2" key="1">
    <citation type="submission" date="2020-08" db="EMBL/GenBank/DDBJ databases">
        <title>Genome public.</title>
        <authorList>
            <person name="Liu C."/>
            <person name="Sun Q."/>
        </authorList>
    </citation>
    <scope>NUCLEOTIDE SEQUENCE [LARGE SCALE GENOMIC DNA]</scope>
    <source>
        <strain evidence="1 2">NSJ-13</strain>
    </source>
</reference>
<evidence type="ECO:0000313" key="2">
    <source>
        <dbReference type="Proteomes" id="UP000631576"/>
    </source>
</evidence>
<organism evidence="1 2">
    <name type="scientific">Ruminococcus hominis</name>
    <dbReference type="NCBI Taxonomy" id="2763065"/>
    <lineage>
        <taxon>Bacteria</taxon>
        <taxon>Bacillati</taxon>
        <taxon>Bacillota</taxon>
        <taxon>Clostridia</taxon>
        <taxon>Eubacteriales</taxon>
        <taxon>Oscillospiraceae</taxon>
        <taxon>Ruminococcus</taxon>
    </lineage>
</organism>